<dbReference type="RefSeq" id="WP_190382059.1">
    <property type="nucleotide sequence ID" value="NZ_JACJQT010000003.1"/>
</dbReference>
<name>A0ABR8BTJ6_APHFL</name>
<organism evidence="1 2">
    <name type="scientific">Aphanizomenon flos-aquae FACHB-1040</name>
    <dbReference type="NCBI Taxonomy" id="2692887"/>
    <lineage>
        <taxon>Bacteria</taxon>
        <taxon>Bacillati</taxon>
        <taxon>Cyanobacteriota</taxon>
        <taxon>Cyanophyceae</taxon>
        <taxon>Nostocales</taxon>
        <taxon>Aphanizomenonaceae</taxon>
        <taxon>Aphanizomenon</taxon>
    </lineage>
</organism>
<accession>A0ABR8BTJ6</accession>
<protein>
    <submittedName>
        <fullName evidence="1">Uncharacterized protein</fullName>
    </submittedName>
</protein>
<keyword evidence="2" id="KW-1185">Reference proteome</keyword>
<comment type="caution">
    <text evidence="1">The sequence shown here is derived from an EMBL/GenBank/DDBJ whole genome shotgun (WGS) entry which is preliminary data.</text>
</comment>
<evidence type="ECO:0000313" key="1">
    <source>
        <dbReference type="EMBL" id="MBD2277041.1"/>
    </source>
</evidence>
<dbReference type="EMBL" id="JACJQT010000003">
    <property type="protein sequence ID" value="MBD2277041.1"/>
    <property type="molecule type" value="Genomic_DNA"/>
</dbReference>
<evidence type="ECO:0000313" key="2">
    <source>
        <dbReference type="Proteomes" id="UP000606721"/>
    </source>
</evidence>
<reference evidence="1 2" key="1">
    <citation type="journal article" date="2020" name="ISME J.">
        <title>Comparative genomics reveals insights into cyanobacterial evolution and habitat adaptation.</title>
        <authorList>
            <person name="Chen M.Y."/>
            <person name="Teng W.K."/>
            <person name="Zhao L."/>
            <person name="Hu C.X."/>
            <person name="Zhou Y.K."/>
            <person name="Han B.P."/>
            <person name="Song L.R."/>
            <person name="Shu W.S."/>
        </authorList>
    </citation>
    <scope>NUCLEOTIDE SEQUENCE [LARGE SCALE GENOMIC DNA]</scope>
    <source>
        <strain evidence="1 2">FACHB-1040</strain>
    </source>
</reference>
<gene>
    <name evidence="1" type="ORF">H6F99_01490</name>
</gene>
<sequence>MKFAVKRLITLFLRRIRSDAQVNMRRLAEVTKSCQQDVFSKEYYEQMLLDVDQWDNNDLEKCIYCRYYSSLILDKFPELASTGDILPGYPGYVAVGQLASIFTSPGYTGMQLLECIIANDTSSDVCSNSRRISGGTKYKSNGLISSYLPYVCPSCVVAHDEVSGSQEAILKAFIEWFLKLDKPQRREVISLLGDEDKAIKLRYSLANESTKAVEEYRKIRATIEQQEQERRRRELLGN</sequence>
<proteinExistence type="predicted"/>
<dbReference type="Proteomes" id="UP000606721">
    <property type="component" value="Unassembled WGS sequence"/>
</dbReference>